<reference evidence="1" key="1">
    <citation type="journal article" date="2014" name="Front. Microbiol.">
        <title>High frequency of phylogenetically diverse reductive dehalogenase-homologous genes in deep subseafloor sedimentary metagenomes.</title>
        <authorList>
            <person name="Kawai M."/>
            <person name="Futagami T."/>
            <person name="Toyoda A."/>
            <person name="Takaki Y."/>
            <person name="Nishi S."/>
            <person name="Hori S."/>
            <person name="Arai W."/>
            <person name="Tsubouchi T."/>
            <person name="Morono Y."/>
            <person name="Uchiyama I."/>
            <person name="Ito T."/>
            <person name="Fujiyama A."/>
            <person name="Inagaki F."/>
            <person name="Takami H."/>
        </authorList>
    </citation>
    <scope>NUCLEOTIDE SEQUENCE</scope>
    <source>
        <strain evidence="1">Expedition CK06-06</strain>
    </source>
</reference>
<accession>X1IMI4</accession>
<dbReference type="EMBL" id="BARU01030794">
    <property type="protein sequence ID" value="GAH67329.1"/>
    <property type="molecule type" value="Genomic_DNA"/>
</dbReference>
<dbReference type="AlphaFoldDB" id="X1IMI4"/>
<sequence>ELLVIPNATHCFAYRTNPLEYIEKIVAFSTKVIAE</sequence>
<gene>
    <name evidence="1" type="ORF">S03H2_48800</name>
</gene>
<evidence type="ECO:0000313" key="1">
    <source>
        <dbReference type="EMBL" id="GAH67329.1"/>
    </source>
</evidence>
<name>X1IMI4_9ZZZZ</name>
<feature type="non-terminal residue" evidence="1">
    <location>
        <position position="1"/>
    </location>
</feature>
<proteinExistence type="predicted"/>
<protein>
    <recommendedName>
        <fullName evidence="2">Alpha/beta hydrolase</fullName>
    </recommendedName>
</protein>
<comment type="caution">
    <text evidence="1">The sequence shown here is derived from an EMBL/GenBank/DDBJ whole genome shotgun (WGS) entry which is preliminary data.</text>
</comment>
<evidence type="ECO:0008006" key="2">
    <source>
        <dbReference type="Google" id="ProtNLM"/>
    </source>
</evidence>
<organism evidence="1">
    <name type="scientific">marine sediment metagenome</name>
    <dbReference type="NCBI Taxonomy" id="412755"/>
    <lineage>
        <taxon>unclassified sequences</taxon>
        <taxon>metagenomes</taxon>
        <taxon>ecological metagenomes</taxon>
    </lineage>
</organism>